<dbReference type="AlphaFoldDB" id="A0A1T4QVF7"/>
<organism evidence="2 3">
    <name type="scientific">Selenihalanaerobacter shriftii</name>
    <dbReference type="NCBI Taxonomy" id="142842"/>
    <lineage>
        <taxon>Bacteria</taxon>
        <taxon>Bacillati</taxon>
        <taxon>Bacillota</taxon>
        <taxon>Clostridia</taxon>
        <taxon>Halanaerobiales</taxon>
        <taxon>Halobacteroidaceae</taxon>
        <taxon>Selenihalanaerobacter</taxon>
    </lineage>
</organism>
<dbReference type="Gene3D" id="3.10.50.30">
    <property type="entry name" value="Transcription elongation factor, GreA/GreB, C-terminal domain"/>
    <property type="match status" value="1"/>
</dbReference>
<keyword evidence="3" id="KW-1185">Reference proteome</keyword>
<accession>A0A1T4QVF7</accession>
<dbReference type="STRING" id="142842.SAMN02745118_02707"/>
<evidence type="ECO:0000259" key="1">
    <source>
        <dbReference type="Pfam" id="PF01272"/>
    </source>
</evidence>
<dbReference type="GO" id="GO:0003677">
    <property type="term" value="F:DNA binding"/>
    <property type="evidence" value="ECO:0007669"/>
    <property type="project" value="InterPro"/>
</dbReference>
<proteinExistence type="predicted"/>
<dbReference type="Proteomes" id="UP000190625">
    <property type="component" value="Unassembled WGS sequence"/>
</dbReference>
<name>A0A1T4QVF7_9FIRM</name>
<dbReference type="GO" id="GO:0070063">
    <property type="term" value="F:RNA polymerase binding"/>
    <property type="evidence" value="ECO:0007669"/>
    <property type="project" value="InterPro"/>
</dbReference>
<feature type="domain" description="Transcription elongation factor GreA/GreB C-terminal" evidence="1">
    <location>
        <begin position="15"/>
        <end position="88"/>
    </location>
</feature>
<dbReference type="InterPro" id="IPR036953">
    <property type="entry name" value="GreA/GreB_C_sf"/>
</dbReference>
<keyword evidence="2" id="KW-0251">Elongation factor</keyword>
<sequence>MLKDAEVINEEDVQTTEVNVGTTVRIQDLETDEEFSYKIVGTTEADPLNNKISNASPVGKALIGNKVGDEVEIEAPAGKISYKVLAIKK</sequence>
<dbReference type="InterPro" id="IPR001437">
    <property type="entry name" value="Tscrpt_elong_fac_GreA/B_C"/>
</dbReference>
<dbReference type="SUPFAM" id="SSF54534">
    <property type="entry name" value="FKBP-like"/>
    <property type="match status" value="1"/>
</dbReference>
<dbReference type="InterPro" id="IPR023459">
    <property type="entry name" value="Tscrpt_elong_fac_GreA/B_fam"/>
</dbReference>
<keyword evidence="2" id="KW-0648">Protein biosynthesis</keyword>
<reference evidence="3" key="1">
    <citation type="submission" date="2017-02" db="EMBL/GenBank/DDBJ databases">
        <authorList>
            <person name="Varghese N."/>
            <person name="Submissions S."/>
        </authorList>
    </citation>
    <scope>NUCLEOTIDE SEQUENCE [LARGE SCALE GENOMIC DNA]</scope>
    <source>
        <strain evidence="3">ATCC BAA-73</strain>
    </source>
</reference>
<dbReference type="PANTHER" id="PTHR30437:SF4">
    <property type="entry name" value="TRANSCRIPTION ELONGATION FACTOR GREA"/>
    <property type="match status" value="1"/>
</dbReference>
<dbReference type="InterPro" id="IPR018151">
    <property type="entry name" value="TF_GreA/GreB_CS"/>
</dbReference>
<dbReference type="PANTHER" id="PTHR30437">
    <property type="entry name" value="TRANSCRIPTION ELONGATION FACTOR GREA"/>
    <property type="match status" value="1"/>
</dbReference>
<protein>
    <submittedName>
        <fullName evidence="2">Transcription elongation factor, GreA/GreB, C-term</fullName>
    </submittedName>
</protein>
<dbReference type="EMBL" id="FUWM01000033">
    <property type="protein sequence ID" value="SKA07606.1"/>
    <property type="molecule type" value="Genomic_DNA"/>
</dbReference>
<dbReference type="FunFam" id="3.10.50.30:FF:000001">
    <property type="entry name" value="Transcription elongation factor GreA"/>
    <property type="match status" value="1"/>
</dbReference>
<gene>
    <name evidence="2" type="ORF">SAMN02745118_02707</name>
</gene>
<dbReference type="GO" id="GO:0006354">
    <property type="term" value="P:DNA-templated transcription elongation"/>
    <property type="evidence" value="ECO:0007669"/>
    <property type="project" value="TreeGrafter"/>
</dbReference>
<evidence type="ECO:0000313" key="2">
    <source>
        <dbReference type="EMBL" id="SKA07606.1"/>
    </source>
</evidence>
<dbReference type="GO" id="GO:0003746">
    <property type="term" value="F:translation elongation factor activity"/>
    <property type="evidence" value="ECO:0007669"/>
    <property type="project" value="UniProtKB-KW"/>
</dbReference>
<dbReference type="GO" id="GO:0032784">
    <property type="term" value="P:regulation of DNA-templated transcription elongation"/>
    <property type="evidence" value="ECO:0007669"/>
    <property type="project" value="InterPro"/>
</dbReference>
<evidence type="ECO:0000313" key="3">
    <source>
        <dbReference type="Proteomes" id="UP000190625"/>
    </source>
</evidence>
<dbReference type="Pfam" id="PF01272">
    <property type="entry name" value="GreA_GreB"/>
    <property type="match status" value="1"/>
</dbReference>
<dbReference type="PROSITE" id="PS00830">
    <property type="entry name" value="GREAB_2"/>
    <property type="match status" value="1"/>
</dbReference>